<dbReference type="eggNOG" id="KOG0143">
    <property type="taxonomic scope" value="Eukaryota"/>
</dbReference>
<evidence type="ECO:0000313" key="6">
    <source>
        <dbReference type="Proteomes" id="UP000011715"/>
    </source>
</evidence>
<name>A0A0C4DYL3_MAGP6</name>
<dbReference type="PRINTS" id="PR00682">
    <property type="entry name" value="IPNSYNTHASE"/>
</dbReference>
<dbReference type="Proteomes" id="UP000011715">
    <property type="component" value="Unassembled WGS sequence"/>
</dbReference>
<dbReference type="AlphaFoldDB" id="A0A0C4DYL3"/>
<keyword evidence="4" id="KW-0223">Dioxygenase</keyword>
<proteinExistence type="inferred from homology"/>
<organism evidence="5 6">
    <name type="scientific">Magnaporthiopsis poae (strain ATCC 64411 / 73-15)</name>
    <name type="common">Kentucky bluegrass fungus</name>
    <name type="synonym">Magnaporthe poae</name>
    <dbReference type="NCBI Taxonomy" id="644358"/>
    <lineage>
        <taxon>Eukaryota</taxon>
        <taxon>Fungi</taxon>
        <taxon>Dikarya</taxon>
        <taxon>Ascomycota</taxon>
        <taxon>Pezizomycotina</taxon>
        <taxon>Sordariomycetes</taxon>
        <taxon>Sordariomycetidae</taxon>
        <taxon>Magnaporthales</taxon>
        <taxon>Magnaporthaceae</taxon>
        <taxon>Magnaporthiopsis</taxon>
    </lineage>
</organism>
<evidence type="ECO:0000256" key="2">
    <source>
        <dbReference type="RuleBase" id="RU003682"/>
    </source>
</evidence>
<sequence>MTSSSLIPIVDFGAWYGSPLEERQRVAHEIADACRHVGFVQISNHGVPDQLVTQAFAWSAKFFNLPLERKKMAPHLEGAPSPRGYSWPGLEKVSQAGFTGEVHTDDEAAALRQTPDVKESFDVGSDSLPGHVNIWPPEEAGGLDDDTGLTGFRDFMTRFYSECAIVGRELMRALAMGVGLPPDEEARLLASHTDGLNNQLRLLHYPPVAAAALERGEVARMPAHTDWGTLTMLFQDDCGGLQVESPSAPGTFIDAIPTKGAMVLNVGDSLMRWTNNGLKSTLHRVVKPAAKTDSSSARGAEMAPSRYSIVCFNSPDPDATVECFPSCISTDNPARYPPMTYGDYMLLRSQGHY</sequence>
<evidence type="ECO:0000256" key="1">
    <source>
        <dbReference type="ARBA" id="ARBA00008056"/>
    </source>
</evidence>
<dbReference type="OrthoDB" id="288590at2759"/>
<reference evidence="4" key="3">
    <citation type="submission" date="2011-03" db="EMBL/GenBank/DDBJ databases">
        <title>Annotation of Magnaporthe poae ATCC 64411.</title>
        <authorList>
            <person name="Ma L.-J."/>
            <person name="Dead R."/>
            <person name="Young S.K."/>
            <person name="Zeng Q."/>
            <person name="Gargeya S."/>
            <person name="Fitzgerald M."/>
            <person name="Haas B."/>
            <person name="Abouelleil A."/>
            <person name="Alvarado L."/>
            <person name="Arachchi H.M."/>
            <person name="Berlin A."/>
            <person name="Brown A."/>
            <person name="Chapman S.B."/>
            <person name="Chen Z."/>
            <person name="Dunbar C."/>
            <person name="Freedman E."/>
            <person name="Gearin G."/>
            <person name="Gellesch M."/>
            <person name="Goldberg J."/>
            <person name="Griggs A."/>
            <person name="Gujja S."/>
            <person name="Heiman D."/>
            <person name="Howarth C."/>
            <person name="Larson L."/>
            <person name="Lui A."/>
            <person name="MacDonald P.J.P."/>
            <person name="Mehta T."/>
            <person name="Montmayeur A."/>
            <person name="Murphy C."/>
            <person name="Neiman D."/>
            <person name="Pearson M."/>
            <person name="Priest M."/>
            <person name="Roberts A."/>
            <person name="Saif S."/>
            <person name="Shea T."/>
            <person name="Shenoy N."/>
            <person name="Sisk P."/>
            <person name="Stolte C."/>
            <person name="Sykes S."/>
            <person name="Yandava C."/>
            <person name="Wortman J."/>
            <person name="Nusbaum C."/>
            <person name="Birren B."/>
        </authorList>
    </citation>
    <scope>NUCLEOTIDE SEQUENCE</scope>
    <source>
        <strain evidence="4">ATCC 64411</strain>
    </source>
</reference>
<feature type="domain" description="Fe2OG dioxygenase" evidence="3">
    <location>
        <begin position="196"/>
        <end position="315"/>
    </location>
</feature>
<protein>
    <submittedName>
        <fullName evidence="4">Thymine dioxygenase</fullName>
    </submittedName>
</protein>
<keyword evidence="2" id="KW-0479">Metal-binding</keyword>
<dbReference type="InterPro" id="IPR027443">
    <property type="entry name" value="IPNS-like_sf"/>
</dbReference>
<dbReference type="InterPro" id="IPR050231">
    <property type="entry name" value="Iron_ascorbate_oxido_reductase"/>
</dbReference>
<keyword evidence="6" id="KW-1185">Reference proteome</keyword>
<dbReference type="InterPro" id="IPR026992">
    <property type="entry name" value="DIOX_N"/>
</dbReference>
<dbReference type="PROSITE" id="PS51471">
    <property type="entry name" value="FE2OG_OXY"/>
    <property type="match status" value="1"/>
</dbReference>
<dbReference type="InterPro" id="IPR044861">
    <property type="entry name" value="IPNS-like_FE2OG_OXY"/>
</dbReference>
<dbReference type="Pfam" id="PF14226">
    <property type="entry name" value="DIOX_N"/>
    <property type="match status" value="1"/>
</dbReference>
<keyword evidence="2" id="KW-0560">Oxidoreductase</keyword>
<keyword evidence="2" id="KW-0408">Iron</keyword>
<reference evidence="6" key="1">
    <citation type="submission" date="2010-05" db="EMBL/GenBank/DDBJ databases">
        <title>The genome sequence of Magnaporthe poae strain ATCC 64411.</title>
        <authorList>
            <person name="Ma L.-J."/>
            <person name="Dead R."/>
            <person name="Young S."/>
            <person name="Zeng Q."/>
            <person name="Koehrsen M."/>
            <person name="Alvarado L."/>
            <person name="Berlin A."/>
            <person name="Chapman S.B."/>
            <person name="Chen Z."/>
            <person name="Freedman E."/>
            <person name="Gellesch M."/>
            <person name="Goldberg J."/>
            <person name="Griggs A."/>
            <person name="Gujja S."/>
            <person name="Heilman E.R."/>
            <person name="Heiman D."/>
            <person name="Hepburn T."/>
            <person name="Howarth C."/>
            <person name="Jen D."/>
            <person name="Larson L."/>
            <person name="Mehta T."/>
            <person name="Neiman D."/>
            <person name="Pearson M."/>
            <person name="Roberts A."/>
            <person name="Saif S."/>
            <person name="Shea T."/>
            <person name="Shenoy N."/>
            <person name="Sisk P."/>
            <person name="Stolte C."/>
            <person name="Sykes S."/>
            <person name="Walk T."/>
            <person name="White J."/>
            <person name="Yandava C."/>
            <person name="Haas B."/>
            <person name="Nusbaum C."/>
            <person name="Birren B."/>
        </authorList>
    </citation>
    <scope>NUCLEOTIDE SEQUENCE [LARGE SCALE GENOMIC DNA]</scope>
    <source>
        <strain evidence="6">ATCC 64411 / 73-15</strain>
    </source>
</reference>
<evidence type="ECO:0000259" key="3">
    <source>
        <dbReference type="PROSITE" id="PS51471"/>
    </source>
</evidence>
<accession>A0A0C4DYL3</accession>
<comment type="similarity">
    <text evidence="1 2">Belongs to the iron/ascorbate-dependent oxidoreductase family.</text>
</comment>
<reference evidence="4" key="2">
    <citation type="submission" date="2010-05" db="EMBL/GenBank/DDBJ databases">
        <title>The Genome Sequence of Magnaporthe poae strain ATCC 64411.</title>
        <authorList>
            <consortium name="The Broad Institute Genome Sequencing Platform"/>
            <consortium name="Broad Institute Genome Sequencing Center for Infectious Disease"/>
            <person name="Ma L.-J."/>
            <person name="Dead R."/>
            <person name="Young S."/>
            <person name="Zeng Q."/>
            <person name="Koehrsen M."/>
            <person name="Alvarado L."/>
            <person name="Berlin A."/>
            <person name="Chapman S.B."/>
            <person name="Chen Z."/>
            <person name="Freedman E."/>
            <person name="Gellesch M."/>
            <person name="Goldberg J."/>
            <person name="Griggs A."/>
            <person name="Gujja S."/>
            <person name="Heilman E.R."/>
            <person name="Heiman D."/>
            <person name="Hepburn T."/>
            <person name="Howarth C."/>
            <person name="Jen D."/>
            <person name="Larson L."/>
            <person name="Mehta T."/>
            <person name="Neiman D."/>
            <person name="Pearson M."/>
            <person name="Roberts A."/>
            <person name="Saif S."/>
            <person name="Shea T."/>
            <person name="Shenoy N."/>
            <person name="Sisk P."/>
            <person name="Stolte C."/>
            <person name="Sykes S."/>
            <person name="Walk T."/>
            <person name="White J."/>
            <person name="Yandava C."/>
            <person name="Haas B."/>
            <person name="Nusbaum C."/>
            <person name="Birren B."/>
        </authorList>
    </citation>
    <scope>NUCLEOTIDE SEQUENCE</scope>
    <source>
        <strain evidence="4">ATCC 64411</strain>
    </source>
</reference>
<dbReference type="EMBL" id="ADBL01001214">
    <property type="status" value="NOT_ANNOTATED_CDS"/>
    <property type="molecule type" value="Genomic_DNA"/>
</dbReference>
<dbReference type="Pfam" id="PF03171">
    <property type="entry name" value="2OG-FeII_Oxy"/>
    <property type="match status" value="1"/>
</dbReference>
<dbReference type="STRING" id="644358.A0A0C4DYL3"/>
<reference evidence="5" key="4">
    <citation type="journal article" date="2015" name="G3 (Bethesda)">
        <title>Genome sequences of three phytopathogenic species of the Magnaporthaceae family of fungi.</title>
        <authorList>
            <person name="Okagaki L.H."/>
            <person name="Nunes C.C."/>
            <person name="Sailsbery J."/>
            <person name="Clay B."/>
            <person name="Brown D."/>
            <person name="John T."/>
            <person name="Oh Y."/>
            <person name="Young N."/>
            <person name="Fitzgerald M."/>
            <person name="Haas B.J."/>
            <person name="Zeng Q."/>
            <person name="Young S."/>
            <person name="Adiconis X."/>
            <person name="Fan L."/>
            <person name="Levin J.Z."/>
            <person name="Mitchell T.K."/>
            <person name="Okubara P.A."/>
            <person name="Farman M.L."/>
            <person name="Kohn L.M."/>
            <person name="Birren B."/>
            <person name="Ma L.-J."/>
            <person name="Dean R.A."/>
        </authorList>
    </citation>
    <scope>NUCLEOTIDE SEQUENCE</scope>
    <source>
        <strain evidence="5">ATCC 64411 / 73-15</strain>
    </source>
</reference>
<dbReference type="VEuPathDB" id="FungiDB:MAPG_05139"/>
<dbReference type="Gene3D" id="2.60.120.330">
    <property type="entry name" value="B-lactam Antibiotic, Isopenicillin N Synthase, Chain"/>
    <property type="match status" value="1"/>
</dbReference>
<dbReference type="InterPro" id="IPR005123">
    <property type="entry name" value="Oxoglu/Fe-dep_dioxygenase_dom"/>
</dbReference>
<evidence type="ECO:0000313" key="4">
    <source>
        <dbReference type="EMBL" id="KLU86120.1"/>
    </source>
</evidence>
<gene>
    <name evidence="4" type="ORF">MAPG_05139</name>
</gene>
<dbReference type="GO" id="GO:0051213">
    <property type="term" value="F:dioxygenase activity"/>
    <property type="evidence" value="ECO:0007669"/>
    <property type="project" value="UniProtKB-KW"/>
</dbReference>
<dbReference type="EnsemblFungi" id="MAPG_05139T0">
    <property type="protein sequence ID" value="MAPG_05139T0"/>
    <property type="gene ID" value="MAPG_05139"/>
</dbReference>
<dbReference type="EMBL" id="GL876969">
    <property type="protein sequence ID" value="KLU86120.1"/>
    <property type="molecule type" value="Genomic_DNA"/>
</dbReference>
<dbReference type="GO" id="GO:0044283">
    <property type="term" value="P:small molecule biosynthetic process"/>
    <property type="evidence" value="ECO:0007669"/>
    <property type="project" value="UniProtKB-ARBA"/>
</dbReference>
<dbReference type="SUPFAM" id="SSF51197">
    <property type="entry name" value="Clavaminate synthase-like"/>
    <property type="match status" value="1"/>
</dbReference>
<evidence type="ECO:0000313" key="5">
    <source>
        <dbReference type="EnsemblFungi" id="MAPG_05139T0"/>
    </source>
</evidence>
<dbReference type="PANTHER" id="PTHR47990">
    <property type="entry name" value="2-OXOGLUTARATE (2OG) AND FE(II)-DEPENDENT OXYGENASE SUPERFAMILY PROTEIN-RELATED"/>
    <property type="match status" value="1"/>
</dbReference>
<reference evidence="5" key="5">
    <citation type="submission" date="2015-06" db="UniProtKB">
        <authorList>
            <consortium name="EnsemblFungi"/>
        </authorList>
    </citation>
    <scope>IDENTIFICATION</scope>
    <source>
        <strain evidence="5">ATCC 64411</strain>
    </source>
</reference>
<dbReference type="OMA" id="AFRWSKQ"/>
<dbReference type="GO" id="GO:0046872">
    <property type="term" value="F:metal ion binding"/>
    <property type="evidence" value="ECO:0007669"/>
    <property type="project" value="UniProtKB-KW"/>
</dbReference>